<feature type="compositionally biased region" description="Acidic residues" evidence="1">
    <location>
        <begin position="18"/>
        <end position="36"/>
    </location>
</feature>
<dbReference type="PANTHER" id="PTHR21450:SF3">
    <property type="entry name" value="DUF630 FAMILY PROTEIN (DUF630 AND DUF632)"/>
    <property type="match status" value="1"/>
</dbReference>
<feature type="region of interest" description="Disordered" evidence="1">
    <location>
        <begin position="1"/>
        <end position="51"/>
    </location>
</feature>
<accession>A0A699L731</accession>
<sequence>MNRRSKGHAKCDHKDEVTVEDADDKDDEEFDTDSGEETEKLSEHEMETPPMRSKIQNLEVSKAKRFTVYVNKRPTSMSEVIKDLEAQFTIISDSAKELLVMLEANRVQYATTSHELTAMKILNPMALLRSASSSSSNSSRFLVNSSVSSKEEGYASSSDLSDDPCLFQNSHQSTLEKLYDWEKKLYQEVKAGEKNRIAYCRIL</sequence>
<proteinExistence type="predicted"/>
<dbReference type="AlphaFoldDB" id="A0A699L731"/>
<evidence type="ECO:0000313" key="3">
    <source>
        <dbReference type="EMBL" id="GFB28593.1"/>
    </source>
</evidence>
<dbReference type="PANTHER" id="PTHR21450">
    <property type="entry name" value="PROTEIN ALTERED PHOSPHATE STARVATION RESPONSE 1"/>
    <property type="match status" value="1"/>
</dbReference>
<dbReference type="Pfam" id="PF04782">
    <property type="entry name" value="DUF632"/>
    <property type="match status" value="1"/>
</dbReference>
<evidence type="ECO:0000256" key="1">
    <source>
        <dbReference type="SAM" id="MobiDB-lite"/>
    </source>
</evidence>
<feature type="compositionally biased region" description="Basic and acidic residues" evidence="1">
    <location>
        <begin position="37"/>
        <end position="47"/>
    </location>
</feature>
<protein>
    <submittedName>
        <fullName evidence="3">Nitrate regulatory gene2 protein</fullName>
    </submittedName>
</protein>
<comment type="caution">
    <text evidence="3">The sequence shown here is derived from an EMBL/GenBank/DDBJ whole genome shotgun (WGS) entry which is preliminary data.</text>
</comment>
<gene>
    <name evidence="3" type="ORF">Tci_700564</name>
</gene>
<reference evidence="3" key="1">
    <citation type="journal article" date="2019" name="Sci. Rep.">
        <title>Draft genome of Tanacetum cinerariifolium, the natural source of mosquito coil.</title>
        <authorList>
            <person name="Yamashiro T."/>
            <person name="Shiraishi A."/>
            <person name="Satake H."/>
            <person name="Nakayama K."/>
        </authorList>
    </citation>
    <scope>NUCLEOTIDE SEQUENCE</scope>
</reference>
<name>A0A699L731_TANCI</name>
<evidence type="ECO:0000259" key="2">
    <source>
        <dbReference type="Pfam" id="PF04782"/>
    </source>
</evidence>
<feature type="domain" description="DUF632" evidence="2">
    <location>
        <begin position="77"/>
        <end position="201"/>
    </location>
</feature>
<dbReference type="InterPro" id="IPR006867">
    <property type="entry name" value="DUF632"/>
</dbReference>
<dbReference type="EMBL" id="BKCJ010593325">
    <property type="protein sequence ID" value="GFB28593.1"/>
    <property type="molecule type" value="Genomic_DNA"/>
</dbReference>
<organism evidence="3">
    <name type="scientific">Tanacetum cinerariifolium</name>
    <name type="common">Dalmatian daisy</name>
    <name type="synonym">Chrysanthemum cinerariifolium</name>
    <dbReference type="NCBI Taxonomy" id="118510"/>
    <lineage>
        <taxon>Eukaryota</taxon>
        <taxon>Viridiplantae</taxon>
        <taxon>Streptophyta</taxon>
        <taxon>Embryophyta</taxon>
        <taxon>Tracheophyta</taxon>
        <taxon>Spermatophyta</taxon>
        <taxon>Magnoliopsida</taxon>
        <taxon>eudicotyledons</taxon>
        <taxon>Gunneridae</taxon>
        <taxon>Pentapetalae</taxon>
        <taxon>asterids</taxon>
        <taxon>campanulids</taxon>
        <taxon>Asterales</taxon>
        <taxon>Asteraceae</taxon>
        <taxon>Asteroideae</taxon>
        <taxon>Anthemideae</taxon>
        <taxon>Anthemidinae</taxon>
        <taxon>Tanacetum</taxon>
    </lineage>
</organism>